<proteinExistence type="predicted"/>
<sequence length="52" mass="6338">MYKHEYDDVIHIHGELNNKSNPIIFGYGDELDEDYRIIEKLNNKIYWIILNQ</sequence>
<comment type="caution">
    <text evidence="1">The sequence shown here is derived from an EMBL/GenBank/DDBJ whole genome shotgun (WGS) entry which is preliminary data.</text>
</comment>
<evidence type="ECO:0000313" key="2">
    <source>
        <dbReference type="Proteomes" id="UP000267524"/>
    </source>
</evidence>
<name>A0A3M7LFU2_9FLAO</name>
<gene>
    <name evidence="1" type="ORF">D1632_00105</name>
</gene>
<protein>
    <submittedName>
        <fullName evidence="1">Uncharacterized protein</fullName>
    </submittedName>
</protein>
<keyword evidence="2" id="KW-1185">Reference proteome</keyword>
<organism evidence="1 2">
    <name type="scientific">Chryseobacterium nematophagum</name>
    <dbReference type="NCBI Taxonomy" id="2305228"/>
    <lineage>
        <taxon>Bacteria</taxon>
        <taxon>Pseudomonadati</taxon>
        <taxon>Bacteroidota</taxon>
        <taxon>Flavobacteriia</taxon>
        <taxon>Flavobacteriales</taxon>
        <taxon>Weeksellaceae</taxon>
        <taxon>Chryseobacterium group</taxon>
        <taxon>Chryseobacterium</taxon>
    </lineage>
</organism>
<accession>A0A3M7LFU2</accession>
<dbReference type="EMBL" id="QWIV01000002">
    <property type="protein sequence ID" value="RMZ61337.1"/>
    <property type="molecule type" value="Genomic_DNA"/>
</dbReference>
<evidence type="ECO:0000313" key="1">
    <source>
        <dbReference type="EMBL" id="RMZ61337.1"/>
    </source>
</evidence>
<reference evidence="1 2" key="1">
    <citation type="submission" date="2018-08" db="EMBL/GenBank/DDBJ databases">
        <title>Chryseobacterium nematophagum: a novel matrix digesting pathogen of nematodes.</title>
        <authorList>
            <person name="Page A."/>
            <person name="Roberts M."/>
            <person name="Felix M.-A."/>
            <person name="Weir W."/>
        </authorList>
    </citation>
    <scope>NUCLEOTIDE SEQUENCE [LARGE SCALE GENOMIC DNA]</scope>
    <source>
        <strain evidence="1 2">JUb275</strain>
    </source>
</reference>
<dbReference type="AlphaFoldDB" id="A0A3M7LFU2"/>
<dbReference type="Proteomes" id="UP000267524">
    <property type="component" value="Unassembled WGS sequence"/>
</dbReference>